<dbReference type="GO" id="GO:0004557">
    <property type="term" value="F:alpha-galactosidase activity"/>
    <property type="evidence" value="ECO:0007669"/>
    <property type="project" value="UniProtKB-UniRule"/>
</dbReference>
<dbReference type="Pfam" id="PF16874">
    <property type="entry name" value="Glyco_hydro_36C"/>
    <property type="match status" value="1"/>
</dbReference>
<dbReference type="PRINTS" id="PR00743">
    <property type="entry name" value="GLHYDRLASE36"/>
</dbReference>
<feature type="active site" description="Proton donor" evidence="6">
    <location>
        <position position="557"/>
    </location>
</feature>
<name>A0A261FWK9_9BIFI</name>
<dbReference type="Gene3D" id="3.20.20.70">
    <property type="entry name" value="Aldolase class I"/>
    <property type="match status" value="1"/>
</dbReference>
<dbReference type="InterPro" id="IPR038417">
    <property type="entry name" value="Alpga-gal_N_sf"/>
</dbReference>
<dbReference type="InterPro" id="IPR013780">
    <property type="entry name" value="Glyco_hydro_b"/>
</dbReference>
<evidence type="ECO:0000313" key="11">
    <source>
        <dbReference type="Proteomes" id="UP000216074"/>
    </source>
</evidence>
<keyword evidence="11" id="KW-1185">Reference proteome</keyword>
<dbReference type="RefSeq" id="WP_244569379.1">
    <property type="nucleotide sequence ID" value="NZ_MWWY01000036.1"/>
</dbReference>
<evidence type="ECO:0000256" key="6">
    <source>
        <dbReference type="PIRSR" id="PIRSR005536-1"/>
    </source>
</evidence>
<dbReference type="CDD" id="cd14791">
    <property type="entry name" value="GH36"/>
    <property type="match status" value="1"/>
</dbReference>
<proteinExistence type="inferred from homology"/>
<dbReference type="GO" id="GO:0016052">
    <property type="term" value="P:carbohydrate catabolic process"/>
    <property type="evidence" value="ECO:0007669"/>
    <property type="project" value="InterPro"/>
</dbReference>
<dbReference type="Pfam" id="PF02065">
    <property type="entry name" value="Melibiase"/>
    <property type="match status" value="1"/>
</dbReference>
<keyword evidence="4 5" id="KW-0326">Glycosidase</keyword>
<dbReference type="Pfam" id="PF16875">
    <property type="entry name" value="Glyco_hydro_36N"/>
    <property type="match status" value="1"/>
</dbReference>
<dbReference type="InterPro" id="IPR017853">
    <property type="entry name" value="GH"/>
</dbReference>
<keyword evidence="3 5" id="KW-0378">Hydrolase</keyword>
<feature type="binding site" evidence="7">
    <location>
        <begin position="375"/>
        <end position="376"/>
    </location>
    <ligand>
        <name>substrate</name>
    </ligand>
</feature>
<dbReference type="Proteomes" id="UP000216074">
    <property type="component" value="Unassembled WGS sequence"/>
</dbReference>
<dbReference type="InterPro" id="IPR002252">
    <property type="entry name" value="Glyco_hydro_36"/>
</dbReference>
<feature type="domain" description="Glycosyl hydrolase family 36 N-terminal" evidence="9">
    <location>
        <begin position="29"/>
        <end position="294"/>
    </location>
</feature>
<comment type="similarity">
    <text evidence="5">Belongs to the glycosyl hydrolase.</text>
</comment>
<feature type="binding site" evidence="7">
    <location>
        <position position="535"/>
    </location>
    <ligand>
        <name>substrate</name>
    </ligand>
</feature>
<evidence type="ECO:0000256" key="5">
    <source>
        <dbReference type="PIRNR" id="PIRNR005536"/>
    </source>
</evidence>
<dbReference type="InterPro" id="IPR031704">
    <property type="entry name" value="Glyco_hydro_36_N"/>
</dbReference>
<feature type="binding site" evidence="7">
    <location>
        <begin position="485"/>
        <end position="489"/>
    </location>
    <ligand>
        <name>substrate</name>
    </ligand>
</feature>
<feature type="domain" description="Glycosyl hydrolase family 36 C-terminal" evidence="8">
    <location>
        <begin position="658"/>
        <end position="737"/>
    </location>
</feature>
<feature type="active site" description="Nucleophile" evidence="6">
    <location>
        <position position="487"/>
    </location>
</feature>
<gene>
    <name evidence="10" type="ORF">BHAP_1844</name>
</gene>
<dbReference type="PIRSF" id="PIRSF005536">
    <property type="entry name" value="Agal"/>
    <property type="match status" value="1"/>
</dbReference>
<dbReference type="PANTHER" id="PTHR43053">
    <property type="entry name" value="GLYCOSIDASE FAMILY 31"/>
    <property type="match status" value="1"/>
</dbReference>
<dbReference type="InterPro" id="IPR031705">
    <property type="entry name" value="Glyco_hydro_36_C"/>
</dbReference>
<evidence type="ECO:0000259" key="8">
    <source>
        <dbReference type="Pfam" id="PF16874"/>
    </source>
</evidence>
<evidence type="ECO:0000256" key="2">
    <source>
        <dbReference type="ARBA" id="ARBA00012755"/>
    </source>
</evidence>
<feature type="binding site" evidence="7">
    <location>
        <position position="452"/>
    </location>
    <ligand>
        <name>substrate</name>
    </ligand>
</feature>
<evidence type="ECO:0000313" key="10">
    <source>
        <dbReference type="EMBL" id="OZG63561.1"/>
    </source>
</evidence>
<dbReference type="InterPro" id="IPR013785">
    <property type="entry name" value="Aldolase_TIM"/>
</dbReference>
<dbReference type="EMBL" id="MWWY01000036">
    <property type="protein sequence ID" value="OZG63561.1"/>
    <property type="molecule type" value="Genomic_DNA"/>
</dbReference>
<dbReference type="PANTHER" id="PTHR43053:SF3">
    <property type="entry name" value="ALPHA-GALACTOSIDASE C-RELATED"/>
    <property type="match status" value="1"/>
</dbReference>
<evidence type="ECO:0000259" key="9">
    <source>
        <dbReference type="Pfam" id="PF16875"/>
    </source>
</evidence>
<accession>A0A261FWK9</accession>
<evidence type="ECO:0000256" key="3">
    <source>
        <dbReference type="ARBA" id="ARBA00022801"/>
    </source>
</evidence>
<comment type="caution">
    <text evidence="10">The sequence shown here is derived from an EMBL/GenBank/DDBJ whole genome shotgun (WGS) entry which is preliminary data.</text>
</comment>
<comment type="catalytic activity">
    <reaction evidence="1 5">
        <text>Hydrolysis of terminal, non-reducing alpha-D-galactose residues in alpha-D-galactosides, including galactose oligosaccharides, galactomannans and galactolipids.</text>
        <dbReference type="EC" id="3.2.1.22"/>
    </reaction>
</comment>
<organism evidence="10 11">
    <name type="scientific">Bifidobacterium hapali</name>
    <dbReference type="NCBI Taxonomy" id="1630172"/>
    <lineage>
        <taxon>Bacteria</taxon>
        <taxon>Bacillati</taxon>
        <taxon>Actinomycetota</taxon>
        <taxon>Actinomycetes</taxon>
        <taxon>Bifidobacteriales</taxon>
        <taxon>Bifidobacteriaceae</taxon>
        <taxon>Bifidobacterium</taxon>
    </lineage>
</organism>
<dbReference type="SUPFAM" id="SSF51445">
    <property type="entry name" value="(Trans)glycosidases"/>
    <property type="match status" value="1"/>
</dbReference>
<reference evidence="10 11" key="1">
    <citation type="journal article" date="2017" name="BMC Genomics">
        <title>Comparative genomic and phylogenomic analyses of the Bifidobacteriaceae family.</title>
        <authorList>
            <person name="Lugli G.A."/>
            <person name="Milani C."/>
            <person name="Turroni F."/>
            <person name="Duranti S."/>
            <person name="Mancabelli L."/>
            <person name="Mangifesta M."/>
            <person name="Ferrario C."/>
            <person name="Modesto M."/>
            <person name="Mattarelli P."/>
            <person name="Jiri K."/>
            <person name="van Sinderen D."/>
            <person name="Ventura M."/>
        </authorList>
    </citation>
    <scope>NUCLEOTIDE SEQUENCE [LARGE SCALE GENOMIC DNA]</scope>
    <source>
        <strain evidence="10 11">DSM 100202</strain>
    </source>
</reference>
<dbReference type="FunFam" id="3.20.20.70:FF:000118">
    <property type="entry name" value="Alpha-galactosidase"/>
    <property type="match status" value="1"/>
</dbReference>
<sequence length="741" mass="82793">MSIIVNDNLQQFHLTNGTVSMVLKVVDGKLVNLYTGAAVPDSDFSYLIDDHFRVQSATPSDEHEGRFAEHQRFEYPEFGHGDYRHPAIEVAQSNGSRLTDLKFTGYAVHDGKSPLPGMPSTFAAVNADGRTINDASDAATTLTIDLTDELTGLSVRLFYTIFRDEPVIARSAHIRNNGNQPLTLTRAASFNLDLPDANWDMIEFTGAWAREREPHRQPLHQGIQQIESLRGASGPYFSPAAVFARPETNEDAGEAFGLTFVYSGNFDLHAEVDTYQSTRLQLGINPFGFAWHLEPGESFQTPEALLGFSANGLNALSQTFHRIVLDHLQRPTWARRERPVLINNWEATYFDFTEDKLLELARLAQQAGIELFVLDDGWFGARTSDNAGLGDWVANPDRLPQGIAGIASKINDLGMKFGLWFEPEMVNKNSDLYRAHPDWAIATPGHIQSVYRHQYVLNFANRDVVDNIYDQMHAILANANVAYIKWDMNRFITEAFDATRGAEHQGELMHRYILGVYALYERLFASFPDLIIEGCASGGSRFDYGILAYSPQIWTSDDTDAVERMSIQYGTSFFFPVATMGAHVSITPNHQTGRSEPLSTRANVAMFGTFGYEMDLTSTSQEDLAEIADQVAFFKSHAELLHNGDLYRLVAPFDHRRMAWMSVSADRAHAIVGDYVILGVPNKPKSRLYLRGLDTDARYHVTSTDGKFDAVRSGGELMHVGIDDTDLGPDFASRIYLVDRA</sequence>
<protein>
    <recommendedName>
        <fullName evidence="2 5">Alpha-galactosidase</fullName>
        <ecNumber evidence="2 5">3.2.1.22</ecNumber>
    </recommendedName>
</protein>
<feature type="binding site" evidence="7">
    <location>
        <position position="208"/>
    </location>
    <ligand>
        <name>substrate</name>
    </ligand>
</feature>
<evidence type="ECO:0000256" key="7">
    <source>
        <dbReference type="PIRSR" id="PIRSR005536-2"/>
    </source>
</evidence>
<feature type="binding site" evidence="7">
    <location>
        <position position="557"/>
    </location>
    <ligand>
        <name>substrate</name>
    </ligand>
</feature>
<dbReference type="AlphaFoldDB" id="A0A261FWK9"/>
<dbReference type="Gene3D" id="2.60.40.1180">
    <property type="entry name" value="Golgi alpha-mannosidase II"/>
    <property type="match status" value="1"/>
</dbReference>
<dbReference type="Gene3D" id="2.70.98.60">
    <property type="entry name" value="alpha-galactosidase from lactobacil brevis"/>
    <property type="match status" value="1"/>
</dbReference>
<dbReference type="EC" id="3.2.1.22" evidence="2 5"/>
<evidence type="ECO:0000256" key="4">
    <source>
        <dbReference type="ARBA" id="ARBA00023295"/>
    </source>
</evidence>
<evidence type="ECO:0000256" key="1">
    <source>
        <dbReference type="ARBA" id="ARBA00001255"/>
    </source>
</evidence>
<dbReference type="InterPro" id="IPR050985">
    <property type="entry name" value="Alpha-glycosidase_related"/>
</dbReference>